<dbReference type="CDD" id="cd21809">
    <property type="entry name" value="ABC-2_lan_permease-like"/>
    <property type="match status" value="1"/>
</dbReference>
<reference evidence="2 3" key="1">
    <citation type="submission" date="2017-05" db="EMBL/GenBank/DDBJ databases">
        <authorList>
            <person name="Varghese N."/>
            <person name="Submissions S."/>
        </authorList>
    </citation>
    <scope>NUCLEOTIDE SEQUENCE [LARGE SCALE GENOMIC DNA]</scope>
    <source>
        <strain evidence="2 3">DSM 45474</strain>
    </source>
</reference>
<dbReference type="EMBL" id="FXTI01000001">
    <property type="protein sequence ID" value="SMO32673.1"/>
    <property type="molecule type" value="Genomic_DNA"/>
</dbReference>
<dbReference type="Proteomes" id="UP000315636">
    <property type="component" value="Unassembled WGS sequence"/>
</dbReference>
<evidence type="ECO:0008006" key="4">
    <source>
        <dbReference type="Google" id="ProtNLM"/>
    </source>
</evidence>
<dbReference type="Pfam" id="PF12730">
    <property type="entry name" value="ABC2_membrane_4"/>
    <property type="match status" value="1"/>
</dbReference>
<feature type="transmembrane region" description="Helical" evidence="1">
    <location>
        <begin position="169"/>
        <end position="187"/>
    </location>
</feature>
<dbReference type="OrthoDB" id="9781996at2"/>
<name>A0A521ACY4_9BACL</name>
<organism evidence="2 3">
    <name type="scientific">Melghirimyces algeriensis</name>
    <dbReference type="NCBI Taxonomy" id="910412"/>
    <lineage>
        <taxon>Bacteria</taxon>
        <taxon>Bacillati</taxon>
        <taxon>Bacillota</taxon>
        <taxon>Bacilli</taxon>
        <taxon>Bacillales</taxon>
        <taxon>Thermoactinomycetaceae</taxon>
        <taxon>Melghirimyces</taxon>
    </lineage>
</organism>
<feature type="transmembrane region" description="Helical" evidence="1">
    <location>
        <begin position="220"/>
        <end position="239"/>
    </location>
</feature>
<dbReference type="PANTHER" id="PTHR37305">
    <property type="entry name" value="INTEGRAL MEMBRANE PROTEIN-RELATED"/>
    <property type="match status" value="1"/>
</dbReference>
<accession>A0A521ACY4</accession>
<feature type="transmembrane region" description="Helical" evidence="1">
    <location>
        <begin position="20"/>
        <end position="41"/>
    </location>
</feature>
<evidence type="ECO:0000313" key="3">
    <source>
        <dbReference type="Proteomes" id="UP000315636"/>
    </source>
</evidence>
<protein>
    <recommendedName>
        <fullName evidence="4">ABC-2 type transport system permease protein</fullName>
    </recommendedName>
</protein>
<keyword evidence="3" id="KW-1185">Reference proteome</keyword>
<feature type="transmembrane region" description="Helical" evidence="1">
    <location>
        <begin position="107"/>
        <end position="128"/>
    </location>
</feature>
<dbReference type="RefSeq" id="WP_142503779.1">
    <property type="nucleotide sequence ID" value="NZ_FXTI01000001.1"/>
</dbReference>
<evidence type="ECO:0000313" key="2">
    <source>
        <dbReference type="EMBL" id="SMO32673.1"/>
    </source>
</evidence>
<gene>
    <name evidence="2" type="ORF">SAMN06264849_10160</name>
</gene>
<dbReference type="PANTHER" id="PTHR37305:SF1">
    <property type="entry name" value="MEMBRANE PROTEIN"/>
    <property type="match status" value="1"/>
</dbReference>
<dbReference type="AlphaFoldDB" id="A0A521ACY4"/>
<evidence type="ECO:0000256" key="1">
    <source>
        <dbReference type="SAM" id="Phobius"/>
    </source>
</evidence>
<keyword evidence="1" id="KW-1133">Transmembrane helix</keyword>
<feature type="transmembrane region" description="Helical" evidence="1">
    <location>
        <begin position="140"/>
        <end position="162"/>
    </location>
</feature>
<sequence length="247" mass="28089">MRDFFVLLCAEWKKLQKGLILSLLLIGPILSTLVGLTSLSMDIPADMPKWIFVYQMTMNNYAWLFYPIMTGVFAALICRNEHTQGAWKLLFTWPISRSSVWLSKATILMILTALSQLLFLGMYYLLAITQGFAENIEATVVWRSAFSGWIAVLPVVALQLWVSHLWKSFGVPLVINILLSIPNIFTAQSEQFSPWYPWSQPYSAMIPEPTESGILSIEPMTLWVVIFGGFLLAFGGGWLHTTRRDWT</sequence>
<proteinExistence type="predicted"/>
<keyword evidence="1" id="KW-0472">Membrane</keyword>
<feature type="transmembrane region" description="Helical" evidence="1">
    <location>
        <begin position="61"/>
        <end position="78"/>
    </location>
</feature>
<keyword evidence="1" id="KW-0812">Transmembrane</keyword>